<dbReference type="SUPFAM" id="SSF53800">
    <property type="entry name" value="Chelatase"/>
    <property type="match status" value="1"/>
</dbReference>
<dbReference type="InterPro" id="IPR002762">
    <property type="entry name" value="CbiX-like"/>
</dbReference>
<dbReference type="PANTHER" id="PTHR33542">
    <property type="entry name" value="SIROHYDROCHLORIN FERROCHELATASE, CHLOROPLASTIC"/>
    <property type="match status" value="1"/>
</dbReference>
<gene>
    <name evidence="4" type="ORF">GCM10020369_13620</name>
</gene>
<dbReference type="RefSeq" id="WP_345727113.1">
    <property type="nucleotide sequence ID" value="NZ_BAAAYN010000007.1"/>
</dbReference>
<feature type="region of interest" description="Disordered" evidence="3">
    <location>
        <begin position="256"/>
        <end position="283"/>
    </location>
</feature>
<name>A0ABP6SSV7_9ACTN</name>
<keyword evidence="1" id="KW-0479">Metal-binding</keyword>
<evidence type="ECO:0000256" key="1">
    <source>
        <dbReference type="ARBA" id="ARBA00022723"/>
    </source>
</evidence>
<dbReference type="Gene3D" id="3.40.50.1400">
    <property type="match status" value="2"/>
</dbReference>
<evidence type="ECO:0000313" key="5">
    <source>
        <dbReference type="Proteomes" id="UP001501676"/>
    </source>
</evidence>
<evidence type="ECO:0000313" key="4">
    <source>
        <dbReference type="EMBL" id="GAA3384328.1"/>
    </source>
</evidence>
<dbReference type="CDD" id="cd03414">
    <property type="entry name" value="CbiX_SirB_C"/>
    <property type="match status" value="1"/>
</dbReference>
<proteinExistence type="predicted"/>
<dbReference type="PANTHER" id="PTHR33542:SF5">
    <property type="entry name" value="FERROCHELATASE CHE1"/>
    <property type="match status" value="1"/>
</dbReference>
<dbReference type="Pfam" id="PF01903">
    <property type="entry name" value="CbiX"/>
    <property type="match status" value="2"/>
</dbReference>
<dbReference type="EMBL" id="BAAAYN010000007">
    <property type="protein sequence ID" value="GAA3384328.1"/>
    <property type="molecule type" value="Genomic_DNA"/>
</dbReference>
<sequence length="283" mass="29537">MGDPVLLAVAHGTSYAPGIATLHALLERVRELAPGLRVELAFVDHEPPSVRGALSAFAAADVPVATLPLLLTAASHSKGDIAGTVRLVRHERPGSVVTYGRPLGPDPLLLAALNDRAAEAGAGPDTAIVLASAGAADPDANAEIWRAARLFWEYRGGGAPVEVAYASATTPTVTESVQRLHRLGHDDVLVVPYFLAPGKLPGGVQRDARAAGARTAEVLGAHESVARLVLARYAEAVGGSVLMNCDTCQYRSPWPGRENKVGQLQEPHTHPADEVPDAPVSAR</sequence>
<keyword evidence="5" id="KW-1185">Reference proteome</keyword>
<protein>
    <submittedName>
        <fullName evidence="4">CbiX/SirB N-terminal domain-containing protein</fullName>
    </submittedName>
</protein>
<reference evidence="5" key="1">
    <citation type="journal article" date="2019" name="Int. J. Syst. Evol. Microbiol.">
        <title>The Global Catalogue of Microorganisms (GCM) 10K type strain sequencing project: providing services to taxonomists for standard genome sequencing and annotation.</title>
        <authorList>
            <consortium name="The Broad Institute Genomics Platform"/>
            <consortium name="The Broad Institute Genome Sequencing Center for Infectious Disease"/>
            <person name="Wu L."/>
            <person name="Ma J."/>
        </authorList>
    </citation>
    <scope>NUCLEOTIDE SEQUENCE [LARGE SCALE GENOMIC DNA]</scope>
    <source>
        <strain evidence="5">JCM 9458</strain>
    </source>
</reference>
<organism evidence="4 5">
    <name type="scientific">Cryptosporangium minutisporangium</name>
    <dbReference type="NCBI Taxonomy" id="113569"/>
    <lineage>
        <taxon>Bacteria</taxon>
        <taxon>Bacillati</taxon>
        <taxon>Actinomycetota</taxon>
        <taxon>Actinomycetes</taxon>
        <taxon>Cryptosporangiales</taxon>
        <taxon>Cryptosporangiaceae</taxon>
        <taxon>Cryptosporangium</taxon>
    </lineage>
</organism>
<accession>A0ABP6SSV7</accession>
<keyword evidence="2" id="KW-0456">Lyase</keyword>
<dbReference type="Proteomes" id="UP001501676">
    <property type="component" value="Unassembled WGS sequence"/>
</dbReference>
<evidence type="ECO:0000256" key="2">
    <source>
        <dbReference type="ARBA" id="ARBA00023239"/>
    </source>
</evidence>
<dbReference type="CDD" id="cd03416">
    <property type="entry name" value="CbiX_SirB_N"/>
    <property type="match status" value="1"/>
</dbReference>
<comment type="caution">
    <text evidence="4">The sequence shown here is derived from an EMBL/GenBank/DDBJ whole genome shotgun (WGS) entry which is preliminary data.</text>
</comment>
<dbReference type="InterPro" id="IPR050963">
    <property type="entry name" value="Sirohydro_Cobaltochel/CbiX"/>
</dbReference>
<evidence type="ECO:0000256" key="3">
    <source>
        <dbReference type="SAM" id="MobiDB-lite"/>
    </source>
</evidence>